<dbReference type="EMBL" id="FQXT01000001">
    <property type="protein sequence ID" value="SHH50912.1"/>
    <property type="molecule type" value="Genomic_DNA"/>
</dbReference>
<evidence type="ECO:0000313" key="4">
    <source>
        <dbReference type="Proteomes" id="UP000290037"/>
    </source>
</evidence>
<protein>
    <recommendedName>
        <fullName evidence="5">Transcriptional regulator, AbiEi antitoxin, Type IV TA system</fullName>
    </recommendedName>
</protein>
<evidence type="ECO:0008006" key="5">
    <source>
        <dbReference type="Google" id="ProtNLM"/>
    </source>
</evidence>
<name>A0A1M5TJG0_9FLAO</name>
<dbReference type="AlphaFoldDB" id="A0A1M5TJG0"/>
<dbReference type="STRING" id="573501.SAMN04487999_0375"/>
<dbReference type="RefSeq" id="WP_072979748.1">
    <property type="nucleotide sequence ID" value="NZ_FQXT01000001.1"/>
</dbReference>
<dbReference type="OrthoDB" id="9798200at2"/>
<reference evidence="2" key="1">
    <citation type="submission" date="2016-11" db="EMBL/GenBank/DDBJ databases">
        <authorList>
            <person name="Jaros S."/>
            <person name="Januszkiewicz K."/>
            <person name="Wedrychowicz H."/>
        </authorList>
    </citation>
    <scope>NUCLEOTIDE SEQUENCE [LARGE SCALE GENOMIC DNA]</scope>
    <source>
        <strain evidence="2">DSM 19859</strain>
    </source>
</reference>
<reference evidence="1 4" key="3">
    <citation type="submission" date="2018-07" db="EMBL/GenBank/DDBJ databases">
        <title>Leeuwenhoekiella genomics.</title>
        <authorList>
            <person name="Tahon G."/>
            <person name="Willems A."/>
        </authorList>
    </citation>
    <scope>NUCLEOTIDE SEQUENCE [LARGE SCALE GENOMIC DNA]</scope>
    <source>
        <strain evidence="1 4">LMG 24856</strain>
    </source>
</reference>
<evidence type="ECO:0000313" key="2">
    <source>
        <dbReference type="EMBL" id="SHH50912.1"/>
    </source>
</evidence>
<evidence type="ECO:0000313" key="1">
    <source>
        <dbReference type="EMBL" id="RXG28639.1"/>
    </source>
</evidence>
<evidence type="ECO:0000313" key="3">
    <source>
        <dbReference type="Proteomes" id="UP000184240"/>
    </source>
</evidence>
<organism evidence="2 3">
    <name type="scientific">Leeuwenhoekiella palythoae</name>
    <dbReference type="NCBI Taxonomy" id="573501"/>
    <lineage>
        <taxon>Bacteria</taxon>
        <taxon>Pseudomonadati</taxon>
        <taxon>Bacteroidota</taxon>
        <taxon>Flavobacteriia</taxon>
        <taxon>Flavobacteriales</taxon>
        <taxon>Flavobacteriaceae</taxon>
        <taxon>Leeuwenhoekiella</taxon>
    </lineage>
</organism>
<dbReference type="EMBL" id="QOVN01000004">
    <property type="protein sequence ID" value="RXG28639.1"/>
    <property type="molecule type" value="Genomic_DNA"/>
</dbReference>
<keyword evidence="4" id="KW-1185">Reference proteome</keyword>
<proteinExistence type="predicted"/>
<dbReference type="Proteomes" id="UP000290037">
    <property type="component" value="Unassembled WGS sequence"/>
</dbReference>
<reference evidence="3" key="2">
    <citation type="submission" date="2016-11" db="EMBL/GenBank/DDBJ databases">
        <authorList>
            <person name="Varghese N."/>
            <person name="Submissions S."/>
        </authorList>
    </citation>
    <scope>NUCLEOTIDE SEQUENCE [LARGE SCALE GENOMIC DNA]</scope>
    <source>
        <strain evidence="3">DSM 19859</strain>
    </source>
</reference>
<accession>A0A1M5TJG0</accession>
<gene>
    <name evidence="1" type="ORF">DSM01_2100</name>
    <name evidence="2" type="ORF">SAMN04487999_0375</name>
</gene>
<dbReference type="Proteomes" id="UP000184240">
    <property type="component" value="Unassembled WGS sequence"/>
</dbReference>
<sequence>MKTIAHLEEQIEELPEGYVFTHNDFKEFTENENYVEHFLNTLAKRGTINKLAKDKFYKPEILAEGEQLLKPYEVVKDLLYDGEQQVGYLTGASVFANFDFDAVKATQLEVGLAEKRNPIKRGAFKICFVKQNNPIIAAHIPYFQILDVLRAVHSTNNATPEELCYHMTKRLTALSSPEHKTIAKLALNYNARTRALTGAMLQKIGYLKEEILTLLKDSIAAYSSFRFHIPSKNLPHAKAWKIRCD</sequence>